<dbReference type="Proteomes" id="UP001499993">
    <property type="component" value="Unassembled WGS sequence"/>
</dbReference>
<comment type="caution">
    <text evidence="9">The sequence shown here is derived from an EMBL/GenBank/DDBJ whole genome shotgun (WGS) entry which is preliminary data.</text>
</comment>
<name>A0ABP9GUN6_9ACTN</name>
<feature type="compositionally biased region" description="Basic residues" evidence="7">
    <location>
        <begin position="494"/>
        <end position="505"/>
    </location>
</feature>
<keyword evidence="3" id="KW-1003">Cell membrane</keyword>
<evidence type="ECO:0000256" key="2">
    <source>
        <dbReference type="ARBA" id="ARBA00006683"/>
    </source>
</evidence>
<comment type="similarity">
    <text evidence="2">Belongs to the CpsC/CapA family.</text>
</comment>
<organism evidence="9 10">
    <name type="scientific">Streptomonospora halophila</name>
    <dbReference type="NCBI Taxonomy" id="427369"/>
    <lineage>
        <taxon>Bacteria</taxon>
        <taxon>Bacillati</taxon>
        <taxon>Actinomycetota</taxon>
        <taxon>Actinomycetes</taxon>
        <taxon>Streptosporangiales</taxon>
        <taxon>Nocardiopsidaceae</taxon>
        <taxon>Streptomonospora</taxon>
    </lineage>
</organism>
<dbReference type="Pfam" id="PF02706">
    <property type="entry name" value="Wzz"/>
    <property type="match status" value="1"/>
</dbReference>
<evidence type="ECO:0000256" key="4">
    <source>
        <dbReference type="ARBA" id="ARBA00022692"/>
    </source>
</evidence>
<keyword evidence="4" id="KW-0812">Transmembrane</keyword>
<dbReference type="PANTHER" id="PTHR32309:SF13">
    <property type="entry name" value="FERRIC ENTEROBACTIN TRANSPORT PROTEIN FEPE"/>
    <property type="match status" value="1"/>
</dbReference>
<keyword evidence="6" id="KW-0472">Membrane</keyword>
<protein>
    <recommendedName>
        <fullName evidence="8">Polysaccharide chain length determinant N-terminal domain-containing protein</fullName>
    </recommendedName>
</protein>
<evidence type="ECO:0000256" key="1">
    <source>
        <dbReference type="ARBA" id="ARBA00004651"/>
    </source>
</evidence>
<dbReference type="InterPro" id="IPR050445">
    <property type="entry name" value="Bact_polysacc_biosynth/exp"/>
</dbReference>
<accession>A0ABP9GUN6</accession>
<feature type="region of interest" description="Disordered" evidence="7">
    <location>
        <begin position="490"/>
        <end position="555"/>
    </location>
</feature>
<evidence type="ECO:0000256" key="7">
    <source>
        <dbReference type="SAM" id="MobiDB-lite"/>
    </source>
</evidence>
<sequence>MDTSAEGDLAHAAATLRRRWRLVAACALAGPLLASGALLAVPPTYTSTTAVHVRPTGVPEITGEQAGRTNGEVNLDTEAQIVQSAEVSAAAAERIGHGADPVELRREVEVSVPPNSSVLRISAPGPDPAEARRASAAFAGAYLDYRADQVDRQIGDTLSALRDEADSRYAELDRLSADGGGLEQGRITALQNEITELNKEIHPLAALRSSVVPAQVITPATTPEQAASPVPAVWLAAGGALGLAAGLAAAFGADRRDRGLHSVRDAELAAGVAVLLRAPRPGGRARGGERARARAHQEANRAALSLVAGLGRYGGDRPGGAVVLVPGISGGSAAAAAEELGAALARVGTDVLLVRADPPSAEARDGAESSPAGAGLADVLLGGADPAALERRTAAAPGLRILDYGGADAAGVLQRPATARLLERLREQADVVVVATAPTAERADAYALARCADAVVPVVELDTDRVGALRSALEAFAALGARVPGALVAESARARKGRPHRGRHGRAGDRTRAAEEPATGTGEPDAAHSACAPHGSPAGFPGEDRQDGTDLTLQR</sequence>
<keyword evidence="10" id="KW-1185">Reference proteome</keyword>
<evidence type="ECO:0000256" key="6">
    <source>
        <dbReference type="ARBA" id="ARBA00023136"/>
    </source>
</evidence>
<evidence type="ECO:0000313" key="10">
    <source>
        <dbReference type="Proteomes" id="UP001499993"/>
    </source>
</evidence>
<dbReference type="Gene3D" id="3.40.50.300">
    <property type="entry name" value="P-loop containing nucleotide triphosphate hydrolases"/>
    <property type="match status" value="1"/>
</dbReference>
<gene>
    <name evidence="9" type="ORF">GCM10023224_43440</name>
</gene>
<reference evidence="10" key="1">
    <citation type="journal article" date="2019" name="Int. J. Syst. Evol. Microbiol.">
        <title>The Global Catalogue of Microorganisms (GCM) 10K type strain sequencing project: providing services to taxonomists for standard genome sequencing and annotation.</title>
        <authorList>
            <consortium name="The Broad Institute Genomics Platform"/>
            <consortium name="The Broad Institute Genome Sequencing Center for Infectious Disease"/>
            <person name="Wu L."/>
            <person name="Ma J."/>
        </authorList>
    </citation>
    <scope>NUCLEOTIDE SEQUENCE [LARGE SCALE GENOMIC DNA]</scope>
    <source>
        <strain evidence="10">JCM 18123</strain>
    </source>
</reference>
<comment type="subcellular location">
    <subcellularLocation>
        <location evidence="1">Cell membrane</location>
        <topology evidence="1">Multi-pass membrane protein</topology>
    </subcellularLocation>
</comment>
<dbReference type="PANTHER" id="PTHR32309">
    <property type="entry name" value="TYROSINE-PROTEIN KINASE"/>
    <property type="match status" value="1"/>
</dbReference>
<evidence type="ECO:0000259" key="8">
    <source>
        <dbReference type="Pfam" id="PF02706"/>
    </source>
</evidence>
<proteinExistence type="inferred from homology"/>
<keyword evidence="5" id="KW-1133">Transmembrane helix</keyword>
<dbReference type="InterPro" id="IPR027417">
    <property type="entry name" value="P-loop_NTPase"/>
</dbReference>
<evidence type="ECO:0000256" key="5">
    <source>
        <dbReference type="ARBA" id="ARBA00022989"/>
    </source>
</evidence>
<evidence type="ECO:0000313" key="9">
    <source>
        <dbReference type="EMBL" id="GAA4953660.1"/>
    </source>
</evidence>
<dbReference type="InterPro" id="IPR003856">
    <property type="entry name" value="LPS_length_determ_N"/>
</dbReference>
<feature type="compositionally biased region" description="Basic and acidic residues" evidence="7">
    <location>
        <begin position="506"/>
        <end position="515"/>
    </location>
</feature>
<feature type="domain" description="Polysaccharide chain length determinant N-terminal" evidence="8">
    <location>
        <begin position="8"/>
        <end position="89"/>
    </location>
</feature>
<dbReference type="SUPFAM" id="SSF52540">
    <property type="entry name" value="P-loop containing nucleoside triphosphate hydrolases"/>
    <property type="match status" value="1"/>
</dbReference>
<dbReference type="RefSeq" id="WP_345558526.1">
    <property type="nucleotide sequence ID" value="NZ_BAABIK010000030.1"/>
</dbReference>
<dbReference type="EMBL" id="BAABIK010000030">
    <property type="protein sequence ID" value="GAA4953660.1"/>
    <property type="molecule type" value="Genomic_DNA"/>
</dbReference>
<evidence type="ECO:0000256" key="3">
    <source>
        <dbReference type="ARBA" id="ARBA00022475"/>
    </source>
</evidence>